<dbReference type="GO" id="GO:0000398">
    <property type="term" value="P:mRNA splicing, via spliceosome"/>
    <property type="evidence" value="ECO:0007669"/>
    <property type="project" value="InterPro"/>
</dbReference>
<dbReference type="EMBL" id="KZ305019">
    <property type="protein sequence ID" value="PIA63655.1"/>
    <property type="molecule type" value="Genomic_DNA"/>
</dbReference>
<evidence type="ECO:0000313" key="6">
    <source>
        <dbReference type="EMBL" id="PIA63655.1"/>
    </source>
</evidence>
<dbReference type="OrthoDB" id="10256122at2759"/>
<proteinExistence type="inferred from homology"/>
<dbReference type="Proteomes" id="UP000230069">
    <property type="component" value="Unassembled WGS sequence"/>
</dbReference>
<feature type="repeat" description="WD" evidence="4">
    <location>
        <begin position="328"/>
        <end position="363"/>
    </location>
</feature>
<feature type="repeat" description="WD" evidence="4">
    <location>
        <begin position="109"/>
        <end position="150"/>
    </location>
</feature>
<dbReference type="InterPro" id="IPR045241">
    <property type="entry name" value="Prp46/PLRG1-like"/>
</dbReference>
<evidence type="ECO:0000256" key="1">
    <source>
        <dbReference type="ARBA" id="ARBA00022574"/>
    </source>
</evidence>
<dbReference type="InterPro" id="IPR015943">
    <property type="entry name" value="WD40/YVTN_repeat-like_dom_sf"/>
</dbReference>
<dbReference type="GO" id="GO:0071013">
    <property type="term" value="C:catalytic step 2 spliceosome"/>
    <property type="evidence" value="ECO:0007669"/>
    <property type="project" value="TreeGrafter"/>
</dbReference>
<evidence type="ECO:0000256" key="3">
    <source>
        <dbReference type="ARBA" id="ARBA00025726"/>
    </source>
</evidence>
<comment type="similarity">
    <text evidence="3">Belongs to the WD repeat PRL1/PRL2 family.</text>
</comment>
<feature type="repeat" description="WD" evidence="4">
    <location>
        <begin position="67"/>
        <end position="108"/>
    </location>
</feature>
<organism evidence="6 7">
    <name type="scientific">Aquilegia coerulea</name>
    <name type="common">Rocky mountain columbine</name>
    <dbReference type="NCBI Taxonomy" id="218851"/>
    <lineage>
        <taxon>Eukaryota</taxon>
        <taxon>Viridiplantae</taxon>
        <taxon>Streptophyta</taxon>
        <taxon>Embryophyta</taxon>
        <taxon>Tracheophyta</taxon>
        <taxon>Spermatophyta</taxon>
        <taxon>Magnoliopsida</taxon>
        <taxon>Ranunculales</taxon>
        <taxon>Ranunculaceae</taxon>
        <taxon>Thalictroideae</taxon>
        <taxon>Aquilegia</taxon>
    </lineage>
</organism>
<keyword evidence="1 4" id="KW-0853">WD repeat</keyword>
<dbReference type="STRING" id="218851.A0A2G5F6L5"/>
<dbReference type="Gene3D" id="2.130.10.10">
    <property type="entry name" value="YVTN repeat-like/Quinoprotein amine dehydrogenase"/>
    <property type="match status" value="1"/>
</dbReference>
<reference evidence="6 7" key="1">
    <citation type="submission" date="2017-09" db="EMBL/GenBank/DDBJ databases">
        <title>WGS assembly of Aquilegia coerulea Goldsmith.</title>
        <authorList>
            <person name="Hodges S."/>
            <person name="Kramer E."/>
            <person name="Nordborg M."/>
            <person name="Tomkins J."/>
            <person name="Borevitz J."/>
            <person name="Derieg N."/>
            <person name="Yan J."/>
            <person name="Mihaltcheva S."/>
            <person name="Hayes R.D."/>
            <person name="Rokhsar D."/>
        </authorList>
    </citation>
    <scope>NUCLEOTIDE SEQUENCE [LARGE SCALE GENOMIC DNA]</scope>
    <source>
        <strain evidence="7">cv. Goldsmith</strain>
    </source>
</reference>
<dbReference type="PRINTS" id="PR00320">
    <property type="entry name" value="GPROTEINBRPT"/>
</dbReference>
<dbReference type="InterPro" id="IPR036322">
    <property type="entry name" value="WD40_repeat_dom_sf"/>
</dbReference>
<evidence type="ECO:0000256" key="2">
    <source>
        <dbReference type="ARBA" id="ARBA00022737"/>
    </source>
</evidence>
<dbReference type="InterPro" id="IPR001680">
    <property type="entry name" value="WD40_rpt"/>
</dbReference>
<accession>A0A2G5F6L5</accession>
<dbReference type="InParanoid" id="A0A2G5F6L5"/>
<dbReference type="PROSITE" id="PS00678">
    <property type="entry name" value="WD_REPEATS_1"/>
    <property type="match status" value="2"/>
</dbReference>
<evidence type="ECO:0000313" key="7">
    <source>
        <dbReference type="Proteomes" id="UP000230069"/>
    </source>
</evidence>
<feature type="repeat" description="WD" evidence="4">
    <location>
        <begin position="193"/>
        <end position="234"/>
    </location>
</feature>
<feature type="repeat" description="WD" evidence="4">
    <location>
        <begin position="151"/>
        <end position="193"/>
    </location>
</feature>
<dbReference type="PANTHER" id="PTHR19923:SF0">
    <property type="entry name" value="PLEIOTROPIC REGULATOR 1"/>
    <property type="match status" value="1"/>
</dbReference>
<dbReference type="AlphaFoldDB" id="A0A2G5F6L5"/>
<dbReference type="GO" id="GO:0000974">
    <property type="term" value="C:Prp19 complex"/>
    <property type="evidence" value="ECO:0007669"/>
    <property type="project" value="TreeGrafter"/>
</dbReference>
<dbReference type="InterPro" id="IPR019775">
    <property type="entry name" value="WD40_repeat_CS"/>
</dbReference>
<dbReference type="FunFam" id="2.130.10.10:FF:000012">
    <property type="entry name" value="Putative pleiotropic regulator 1"/>
    <property type="match status" value="1"/>
</dbReference>
<dbReference type="InterPro" id="IPR020472">
    <property type="entry name" value="WD40_PAC1"/>
</dbReference>
<sequence length="363" mass="39997">MREYETVKKNNLSSSSTSQEAGGSMQQPKGILVSSSAAAVGVASTTKSADFKQTPRFSADWKIYRVISGHQGWVRSIAFDPTNTWFCTGSADRTIKIWDVASGALKLTLTGHIGQIYGLAVSPHNTYMFSAGDDKEVKCWDLEYDKVIRSYHGHLSGVHCLALHPTLDNVMFTGGGDSVCRVWDVRTKTQIHVLSHSNTVLSLLARPVDPQIVTGSQDSTIKFWDLRYGKTMATLTHHKKSVRAMVQHPSEQHCFASASPDNVKKFSLPKGELLQNMCCQQQKTMINAMAVNQDGVMATAGDDGSLWFSDWNSGRNFQQAKTIPQPGSLSSEASIYALSYDMTGSRLVTCEADKTIKMWKEVK</sequence>
<keyword evidence="7" id="KW-1185">Reference proteome</keyword>
<dbReference type="GO" id="GO:0071011">
    <property type="term" value="C:precatalytic spliceosome"/>
    <property type="evidence" value="ECO:0007669"/>
    <property type="project" value="TreeGrafter"/>
</dbReference>
<dbReference type="PANTHER" id="PTHR19923">
    <property type="entry name" value="WD40 REPEAT PROTEINPRL1/PRL2-RELATED"/>
    <property type="match status" value="1"/>
</dbReference>
<dbReference type="SUPFAM" id="SSF50978">
    <property type="entry name" value="WD40 repeat-like"/>
    <property type="match status" value="1"/>
</dbReference>
<gene>
    <name evidence="6" type="ORF">AQUCO_00201180v1</name>
</gene>
<protein>
    <submittedName>
        <fullName evidence="6">Uncharacterized protein</fullName>
    </submittedName>
</protein>
<name>A0A2G5F6L5_AQUCA</name>
<dbReference type="SMART" id="SM00320">
    <property type="entry name" value="WD40"/>
    <property type="match status" value="7"/>
</dbReference>
<evidence type="ECO:0000256" key="5">
    <source>
        <dbReference type="SAM" id="MobiDB-lite"/>
    </source>
</evidence>
<evidence type="ECO:0000256" key="4">
    <source>
        <dbReference type="PROSITE-ProRule" id="PRU00221"/>
    </source>
</evidence>
<dbReference type="Pfam" id="PF00400">
    <property type="entry name" value="WD40"/>
    <property type="match status" value="6"/>
</dbReference>
<dbReference type="CDD" id="cd00200">
    <property type="entry name" value="WD40"/>
    <property type="match status" value="1"/>
</dbReference>
<feature type="region of interest" description="Disordered" evidence="5">
    <location>
        <begin position="1"/>
        <end position="27"/>
    </location>
</feature>
<dbReference type="PROSITE" id="PS50294">
    <property type="entry name" value="WD_REPEATS_REGION"/>
    <property type="match status" value="5"/>
</dbReference>
<keyword evidence="2" id="KW-0677">Repeat</keyword>
<dbReference type="PROSITE" id="PS50082">
    <property type="entry name" value="WD_REPEATS_2"/>
    <property type="match status" value="5"/>
</dbReference>